<dbReference type="SMART" id="SM00835">
    <property type="entry name" value="Cupin_1"/>
    <property type="match status" value="2"/>
</dbReference>
<evidence type="ECO:0000256" key="2">
    <source>
        <dbReference type="SAM" id="MobiDB-lite"/>
    </source>
</evidence>
<comment type="similarity">
    <text evidence="1">Belongs to the 7S seed storage protein family.</text>
</comment>
<dbReference type="Gene3D" id="2.60.120.10">
    <property type="entry name" value="Jelly Rolls"/>
    <property type="match status" value="2"/>
</dbReference>
<dbReference type="CDD" id="cd02245">
    <property type="entry name" value="cupin_7S_vicilin-like_C"/>
    <property type="match status" value="1"/>
</dbReference>
<dbReference type="EMBL" id="JAWXYG010000012">
    <property type="protein sequence ID" value="KAK4257967.1"/>
    <property type="molecule type" value="Genomic_DNA"/>
</dbReference>
<evidence type="ECO:0000256" key="3">
    <source>
        <dbReference type="SAM" id="SignalP"/>
    </source>
</evidence>
<proteinExistence type="inferred from homology"/>
<dbReference type="Proteomes" id="UP001293593">
    <property type="component" value="Unassembled WGS sequence"/>
</dbReference>
<dbReference type="AlphaFoldDB" id="A0AAE1IUM2"/>
<accession>A0AAE1IUM2</accession>
<organism evidence="5 6">
    <name type="scientific">Acacia crassicarpa</name>
    <name type="common">northern wattle</name>
    <dbReference type="NCBI Taxonomy" id="499986"/>
    <lineage>
        <taxon>Eukaryota</taxon>
        <taxon>Viridiplantae</taxon>
        <taxon>Streptophyta</taxon>
        <taxon>Embryophyta</taxon>
        <taxon>Tracheophyta</taxon>
        <taxon>Spermatophyta</taxon>
        <taxon>Magnoliopsida</taxon>
        <taxon>eudicotyledons</taxon>
        <taxon>Gunneridae</taxon>
        <taxon>Pentapetalae</taxon>
        <taxon>rosids</taxon>
        <taxon>fabids</taxon>
        <taxon>Fabales</taxon>
        <taxon>Fabaceae</taxon>
        <taxon>Caesalpinioideae</taxon>
        <taxon>mimosoid clade</taxon>
        <taxon>Acacieae</taxon>
        <taxon>Acacia</taxon>
    </lineage>
</organism>
<feature type="domain" description="Cupin type-1" evidence="4">
    <location>
        <begin position="251"/>
        <end position="411"/>
    </location>
</feature>
<dbReference type="InterPro" id="IPR011051">
    <property type="entry name" value="RmlC_Cupin_sf"/>
</dbReference>
<gene>
    <name evidence="5" type="ORF">QN277_007487</name>
</gene>
<evidence type="ECO:0000313" key="5">
    <source>
        <dbReference type="EMBL" id="KAK4257967.1"/>
    </source>
</evidence>
<feature type="signal peptide" evidence="3">
    <location>
        <begin position="1"/>
        <end position="22"/>
    </location>
</feature>
<dbReference type="InterPro" id="IPR006045">
    <property type="entry name" value="Cupin_1"/>
</dbReference>
<sequence length="446" mass="50057">MKARLAVLLFSVFLAVASVGLARREQGEEQGKQQPAQNNPYYLPSQQFKTRFENKNGSIEVLEQFDKLSEHLQFLQDYRIVRYRTRPGTVVLPHHSDAEYLLIVTNGSAIVKVYTEAEDKHPPLILNQFAALRVPAGAIIYTINSGGSQRDEDLELIKLALPQNNPGQFQDLYPTGNFAPSSFYEVFSKKTLQAAFNAEYEEIKEALWGPEQWKNELIVELSPKKLRSLTKDAKSSSSEGPHVPLTSLGPVPLRDIKPIYLNDYGSFHEARPSNKYPSLKNLGVGASYLNLSKGSLFLPHYNPKAIILAYVASGEGQNEMGSPYPINKQEQQQQEGYIERLEAKVSSGDLYIIPAGYPVAVSASENSKLKVVEFILNAESNTRSFLTGNEDNVLKNIDPTLLSKTPQKLEKLLNQQSRSFFVKREEQPSEEDKSTRKANRVAWSSF</sequence>
<feature type="domain" description="Cupin type-1" evidence="4">
    <location>
        <begin position="41"/>
        <end position="204"/>
    </location>
</feature>
<dbReference type="InterPro" id="IPR050253">
    <property type="entry name" value="Seed_Storage-Functional"/>
</dbReference>
<dbReference type="Pfam" id="PF00190">
    <property type="entry name" value="Cupin_1"/>
    <property type="match status" value="1"/>
</dbReference>
<name>A0AAE1IUM2_9FABA</name>
<dbReference type="InterPro" id="IPR014710">
    <property type="entry name" value="RmlC-like_jellyroll"/>
</dbReference>
<dbReference type="PANTHER" id="PTHR31189">
    <property type="entry name" value="OS03G0336100 PROTEIN-RELATED"/>
    <property type="match status" value="1"/>
</dbReference>
<dbReference type="SUPFAM" id="SSF51182">
    <property type="entry name" value="RmlC-like cupins"/>
    <property type="match status" value="1"/>
</dbReference>
<feature type="region of interest" description="Disordered" evidence="2">
    <location>
        <begin position="420"/>
        <end position="446"/>
    </location>
</feature>
<protein>
    <recommendedName>
        <fullName evidence="4">Cupin type-1 domain-containing protein</fullName>
    </recommendedName>
</protein>
<keyword evidence="3" id="KW-0732">Signal</keyword>
<keyword evidence="6" id="KW-1185">Reference proteome</keyword>
<evidence type="ECO:0000313" key="6">
    <source>
        <dbReference type="Proteomes" id="UP001293593"/>
    </source>
</evidence>
<evidence type="ECO:0000256" key="1">
    <source>
        <dbReference type="ARBA" id="ARBA00023597"/>
    </source>
</evidence>
<dbReference type="CDD" id="cd02244">
    <property type="entry name" value="cupin_7S_vicilin-like_N"/>
    <property type="match status" value="1"/>
</dbReference>
<feature type="chain" id="PRO_5042197789" description="Cupin type-1 domain-containing protein" evidence="3">
    <location>
        <begin position="23"/>
        <end position="446"/>
    </location>
</feature>
<reference evidence="5" key="1">
    <citation type="submission" date="2023-10" db="EMBL/GenBank/DDBJ databases">
        <title>Chromosome-level genome of the transformable northern wattle, Acacia crassicarpa.</title>
        <authorList>
            <person name="Massaro I."/>
            <person name="Sinha N.R."/>
            <person name="Poethig S."/>
            <person name="Leichty A.R."/>
        </authorList>
    </citation>
    <scope>NUCLEOTIDE SEQUENCE</scope>
    <source>
        <strain evidence="5">Acra3RX</strain>
        <tissue evidence="5">Leaf</tissue>
    </source>
</reference>
<dbReference type="PANTHER" id="PTHR31189:SF41">
    <property type="entry name" value="VICILIN C72"/>
    <property type="match status" value="1"/>
</dbReference>
<evidence type="ECO:0000259" key="4">
    <source>
        <dbReference type="SMART" id="SM00835"/>
    </source>
</evidence>
<comment type="caution">
    <text evidence="5">The sequence shown here is derived from an EMBL/GenBank/DDBJ whole genome shotgun (WGS) entry which is preliminary data.</text>
</comment>
<feature type="compositionally biased region" description="Basic and acidic residues" evidence="2">
    <location>
        <begin position="422"/>
        <end position="435"/>
    </location>
</feature>